<dbReference type="AlphaFoldDB" id="A0A1X7APS7"/>
<evidence type="ECO:0000313" key="2">
    <source>
        <dbReference type="Proteomes" id="UP000196573"/>
    </source>
</evidence>
<dbReference type="Proteomes" id="UP000196573">
    <property type="component" value="Unassembled WGS sequence"/>
</dbReference>
<protein>
    <submittedName>
        <fullName evidence="1">Uncharacterized protein</fullName>
    </submittedName>
</protein>
<accession>A0A1X7APS7</accession>
<proteinExistence type="predicted"/>
<organism evidence="1 2">
    <name type="scientific">Parendozoicomonas haliclonae</name>
    <dbReference type="NCBI Taxonomy" id="1960125"/>
    <lineage>
        <taxon>Bacteria</taxon>
        <taxon>Pseudomonadati</taxon>
        <taxon>Pseudomonadota</taxon>
        <taxon>Gammaproteobacteria</taxon>
        <taxon>Oceanospirillales</taxon>
        <taxon>Endozoicomonadaceae</taxon>
        <taxon>Parendozoicomonas</taxon>
    </lineage>
</organism>
<reference evidence="1 2" key="1">
    <citation type="submission" date="2017-03" db="EMBL/GenBank/DDBJ databases">
        <authorList>
            <person name="Afonso C.L."/>
            <person name="Miller P.J."/>
            <person name="Scott M.A."/>
            <person name="Spackman E."/>
            <person name="Goraichik I."/>
            <person name="Dimitrov K.M."/>
            <person name="Suarez D.L."/>
            <person name="Swayne D.E."/>
        </authorList>
    </citation>
    <scope>NUCLEOTIDE SEQUENCE [LARGE SCALE GENOMIC DNA]</scope>
    <source>
        <strain evidence="1">SB41UT1</strain>
    </source>
</reference>
<gene>
    <name evidence="1" type="ORF">EHSB41UT_04090</name>
</gene>
<dbReference type="EMBL" id="FWPT01000011">
    <property type="protein sequence ID" value="SMA50296.1"/>
    <property type="molecule type" value="Genomic_DNA"/>
</dbReference>
<sequence length="49" mass="5642">MTQTAYKPDLVKIANLSVNWQFRIPAGFSRNWLKISIQLINKLKVVLSP</sequence>
<keyword evidence="2" id="KW-1185">Reference proteome</keyword>
<name>A0A1X7APS7_9GAMM</name>
<evidence type="ECO:0000313" key="1">
    <source>
        <dbReference type="EMBL" id="SMA50296.1"/>
    </source>
</evidence>